<dbReference type="GO" id="GO:0003924">
    <property type="term" value="F:GTPase activity"/>
    <property type="evidence" value="ECO:0007669"/>
    <property type="project" value="TreeGrafter"/>
</dbReference>
<name>A0A9Y4NV25_9TELE</name>
<feature type="compositionally biased region" description="Polar residues" evidence="1">
    <location>
        <begin position="77"/>
        <end position="94"/>
    </location>
</feature>
<dbReference type="SUPFAM" id="SSF47769">
    <property type="entry name" value="SAM/Pointed domain"/>
    <property type="match status" value="1"/>
</dbReference>
<dbReference type="RefSeq" id="XP_008303963.1">
    <property type="nucleotide sequence ID" value="XM_008305741.1"/>
</dbReference>
<feature type="region of interest" description="Disordered" evidence="1">
    <location>
        <begin position="245"/>
        <end position="264"/>
    </location>
</feature>
<dbReference type="GeneID" id="103375450"/>
<dbReference type="PANTHER" id="PTHR47308">
    <property type="entry name" value="NUCLEAR GTPASE SLIP-GC"/>
    <property type="match status" value="1"/>
</dbReference>
<feature type="compositionally biased region" description="Acidic residues" evidence="1">
    <location>
        <begin position="248"/>
        <end position="264"/>
    </location>
</feature>
<protein>
    <submittedName>
        <fullName evidence="4">Nuclear GTPase SLIP-GC-like isoform X1</fullName>
    </submittedName>
</protein>
<dbReference type="InterPro" id="IPR027417">
    <property type="entry name" value="P-loop_NTPase"/>
</dbReference>
<dbReference type="PANTHER" id="PTHR47308:SF1">
    <property type="entry name" value="NUCLEAR GTPASE SLIP-GC"/>
    <property type="match status" value="1"/>
</dbReference>
<dbReference type="Proteomes" id="UP000694891">
    <property type="component" value="Unplaced"/>
</dbReference>
<organism evidence="3 4">
    <name type="scientific">Stegastes partitus</name>
    <name type="common">bicolor damselfish</name>
    <dbReference type="NCBI Taxonomy" id="144197"/>
    <lineage>
        <taxon>Eukaryota</taxon>
        <taxon>Metazoa</taxon>
        <taxon>Chordata</taxon>
        <taxon>Craniata</taxon>
        <taxon>Vertebrata</taxon>
        <taxon>Euteleostomi</taxon>
        <taxon>Actinopterygii</taxon>
        <taxon>Neopterygii</taxon>
        <taxon>Teleostei</taxon>
        <taxon>Neoteleostei</taxon>
        <taxon>Acanthomorphata</taxon>
        <taxon>Ovalentaria</taxon>
        <taxon>Pomacentridae</taxon>
        <taxon>Stegastes</taxon>
    </lineage>
</organism>
<evidence type="ECO:0000313" key="4">
    <source>
        <dbReference type="RefSeq" id="XP_008303963.1"/>
    </source>
</evidence>
<dbReference type="InterPro" id="IPR013761">
    <property type="entry name" value="SAM/pointed_sf"/>
</dbReference>
<feature type="region of interest" description="Disordered" evidence="1">
    <location>
        <begin position="58"/>
        <end position="119"/>
    </location>
</feature>
<dbReference type="Gene3D" id="3.40.50.300">
    <property type="entry name" value="P-loop containing nucleotide triphosphate hydrolases"/>
    <property type="match status" value="1"/>
</dbReference>
<gene>
    <name evidence="4" type="primary">LOC103375450</name>
</gene>
<keyword evidence="3" id="KW-1185">Reference proteome</keyword>
<dbReference type="AlphaFoldDB" id="A0A9Y4NV25"/>
<evidence type="ECO:0000313" key="3">
    <source>
        <dbReference type="Proteomes" id="UP000694891"/>
    </source>
</evidence>
<dbReference type="InterPro" id="IPR045063">
    <property type="entry name" value="Dynamin_N"/>
</dbReference>
<proteinExistence type="predicted"/>
<feature type="domain" description="Dynamin N-terminal" evidence="2">
    <location>
        <begin position="170"/>
        <end position="403"/>
    </location>
</feature>
<dbReference type="InterPro" id="IPR053082">
    <property type="entry name" value="Nuclear_GTPase_SLIP-GC"/>
</dbReference>
<dbReference type="Gene3D" id="1.10.150.50">
    <property type="entry name" value="Transcription Factor, Ets-1"/>
    <property type="match status" value="1"/>
</dbReference>
<reference evidence="4" key="1">
    <citation type="submission" date="2025-08" db="UniProtKB">
        <authorList>
            <consortium name="RefSeq"/>
        </authorList>
    </citation>
    <scope>IDENTIFICATION</scope>
</reference>
<evidence type="ECO:0000256" key="1">
    <source>
        <dbReference type="SAM" id="MobiDB-lite"/>
    </source>
</evidence>
<accession>A0A9Y4NV25</accession>
<sequence>MDDFVRNKLTEWDLSDFIDRFEDEGIDKESLYYLDDQEIKNLITKTGPRVKFKEKLQRLKEEQSSNQEAADVPVPSQHEQQADSAQVLPSTSATGKRKLDFQGESSKWQQPKKRQRDTISQSYTESIILSDVKNIMGCVLARLHSQDNTKLNAFLKNKICDLEQDKRELIGVFGKTGAGKSSLINAIIGQKDLLPSGSVSACTSVMIQVEANMRNSKYEADIEFITTEEWKDELWSMYQFLGDKAHPDEDDGDDDDNDDDDDDDYRDIAEKLSALYDEWKNKSPEILVDNKYFREIPEFLQSRKKTLTCESAKELSAKLVKYTRSEFSDRQGKEVPRCYWPLVKCVTVKVPNNDLLQHVTLVDLPGNGDRNKSRDKMWKGIVGDCSTVWIVTEINRAAAEKEPWEILKSASSLMGNGGKCQQIHFICTKSDLIEDPDDHSTADIHARIFQRNMEVKEVVRKEFHKLNKVKKHFQDDCLEVFTVSSKEFLKGKRLNPEDTEIPKLQDFLQDLNDCHSETLNYVSGAFGILSLMHGASRREVAGKKPEVCTDLEKNMRRELIRVRKPMAEAYDMFEKCLKEGVQTSRTSCDKTLKSMLQPRGKKGGAFHKTLKSIVENGGVYKPKKGKQINFNMKLASYLMNSIDEEFRNTFPNEEKWGSFNGVITKFSLDTERLIQENQSLKLQLTFLSTEEENIKTKLKEIIWVNKKAIYNSLTETIEEKMLPCYKKAAAFSGDQTLKYMRDTIAEHVRVSKNTMFEEAKAVMLNQLNVLKEKILKTLQETMKESIELSLKTDDNSIPDVPEELEKVKKYYDELKRSSKELDIAFR</sequence>
<evidence type="ECO:0000259" key="2">
    <source>
        <dbReference type="Pfam" id="PF00350"/>
    </source>
</evidence>
<dbReference type="Pfam" id="PF00350">
    <property type="entry name" value="Dynamin_N"/>
    <property type="match status" value="1"/>
</dbReference>
<dbReference type="SUPFAM" id="SSF52540">
    <property type="entry name" value="P-loop containing nucleoside triphosphate hydrolases"/>
    <property type="match status" value="1"/>
</dbReference>